<keyword evidence="5" id="KW-0547">Nucleotide-binding</keyword>
<evidence type="ECO:0000259" key="12">
    <source>
        <dbReference type="PROSITE" id="PS50109"/>
    </source>
</evidence>
<feature type="region of interest" description="Disordered" evidence="10">
    <location>
        <begin position="290"/>
        <end position="325"/>
    </location>
</feature>
<gene>
    <name evidence="13" type="ORF">BROSI_A0417</name>
</gene>
<organism evidence="13 14">
    <name type="scientific">Candidatus Brocadia sinica JPN1</name>
    <dbReference type="NCBI Taxonomy" id="1197129"/>
    <lineage>
        <taxon>Bacteria</taxon>
        <taxon>Pseudomonadati</taxon>
        <taxon>Planctomycetota</taxon>
        <taxon>Candidatus Brocadiia</taxon>
        <taxon>Candidatus Brocadiales</taxon>
        <taxon>Candidatus Brocadiaceae</taxon>
        <taxon>Candidatus Brocadia</taxon>
    </lineage>
</organism>
<evidence type="ECO:0000256" key="9">
    <source>
        <dbReference type="SAM" id="Coils"/>
    </source>
</evidence>
<evidence type="ECO:0000256" key="4">
    <source>
        <dbReference type="ARBA" id="ARBA00022679"/>
    </source>
</evidence>
<dbReference type="PANTHER" id="PTHR43065">
    <property type="entry name" value="SENSOR HISTIDINE KINASE"/>
    <property type="match status" value="1"/>
</dbReference>
<dbReference type="SUPFAM" id="SSF55874">
    <property type="entry name" value="ATPase domain of HSP90 chaperone/DNA topoisomerase II/histidine kinase"/>
    <property type="match status" value="1"/>
</dbReference>
<dbReference type="Gene3D" id="1.10.287.130">
    <property type="match status" value="1"/>
</dbReference>
<dbReference type="InterPro" id="IPR004358">
    <property type="entry name" value="Sig_transdc_His_kin-like_C"/>
</dbReference>
<keyword evidence="11" id="KW-0812">Transmembrane</keyword>
<feature type="transmembrane region" description="Helical" evidence="11">
    <location>
        <begin position="170"/>
        <end position="189"/>
    </location>
</feature>
<keyword evidence="9" id="KW-0175">Coiled coil</keyword>
<dbReference type="InterPro" id="IPR036097">
    <property type="entry name" value="HisK_dim/P_sf"/>
</dbReference>
<proteinExistence type="predicted"/>
<evidence type="ECO:0000256" key="11">
    <source>
        <dbReference type="SAM" id="Phobius"/>
    </source>
</evidence>
<evidence type="ECO:0000313" key="13">
    <source>
        <dbReference type="EMBL" id="GAN31913.1"/>
    </source>
</evidence>
<sequence>MESQELIKRSEEYAQYFSAHLNYEIYKDFLLPTLRKDKQIDLENNRKQFRRLDKTVRENLYGLKVKKLYLYDLEGRIIYSTVPEHIGFTLDRGINKKLDSAIHGKPASALRLAGTTDSKGSSVVETLLESYYPFYEIENDGTKKKQVGVLEIYQDMSGLKRQIARAREKAIIMTGSAMGVLFFALFLIVTKAAKIINVRTKQLIDARNTLEHKVEERTREIREAYKKLQHTQRKLIQSEKLASIGTLVTGLAHEINNPLASVASCAEGLTERLTTLLEHTEQYRHSLAQQNTNQEQNGDQMSETRSQSPEARPLTSAPPSLTSMKQRAAQNRFLPYNTTELDIFAEYLKIICDETYRCKTIISNLLNFSRQSEPQFERVDVNRIIHDTLSVVQYQSQSRSQNIKLNLSKEPCSVIGDPQQLKQVFLNLIINSLHATEGGGDISISTCKKQTVVQMLFRDTGSGIETEHLDKIFDPFFTTKPTGKGTGLGLAICYGIIDVHSGRIEAFSEGTGKGACFTITLPLAI</sequence>
<dbReference type="PRINTS" id="PR00344">
    <property type="entry name" value="BCTRLSENSOR"/>
</dbReference>
<evidence type="ECO:0000256" key="7">
    <source>
        <dbReference type="ARBA" id="ARBA00022840"/>
    </source>
</evidence>
<dbReference type="InterPro" id="IPR003661">
    <property type="entry name" value="HisK_dim/P_dom"/>
</dbReference>
<feature type="coiled-coil region" evidence="9">
    <location>
        <begin position="207"/>
        <end position="234"/>
    </location>
</feature>
<feature type="domain" description="Histidine kinase" evidence="12">
    <location>
        <begin position="250"/>
        <end position="525"/>
    </location>
</feature>
<keyword evidence="14" id="KW-1185">Reference proteome</keyword>
<dbReference type="SMART" id="SM00388">
    <property type="entry name" value="HisKA"/>
    <property type="match status" value="1"/>
</dbReference>
<dbReference type="InterPro" id="IPR005467">
    <property type="entry name" value="His_kinase_dom"/>
</dbReference>
<evidence type="ECO:0000313" key="14">
    <source>
        <dbReference type="Proteomes" id="UP000032309"/>
    </source>
</evidence>
<comment type="catalytic activity">
    <reaction evidence="1">
        <text>ATP + protein L-histidine = ADP + protein N-phospho-L-histidine.</text>
        <dbReference type="EC" id="2.7.13.3"/>
    </reaction>
</comment>
<keyword evidence="6 13" id="KW-0418">Kinase</keyword>
<dbReference type="InterPro" id="IPR003594">
    <property type="entry name" value="HATPase_dom"/>
</dbReference>
<dbReference type="Proteomes" id="UP000032309">
    <property type="component" value="Unassembled WGS sequence"/>
</dbReference>
<dbReference type="EC" id="2.7.13.3" evidence="2"/>
<dbReference type="InterPro" id="IPR036890">
    <property type="entry name" value="HATPase_C_sf"/>
</dbReference>
<dbReference type="PROSITE" id="PS50109">
    <property type="entry name" value="HIS_KIN"/>
    <property type="match status" value="1"/>
</dbReference>
<feature type="compositionally biased region" description="Polar residues" evidence="10">
    <location>
        <begin position="290"/>
        <end position="309"/>
    </location>
</feature>
<reference evidence="14" key="1">
    <citation type="journal article" date="2015" name="Genome Announc.">
        <title>Draft Genome Sequence of an Anaerobic Ammonium-Oxidizing Bacterium, "Candidatus Brocadia sinica".</title>
        <authorList>
            <person name="Oshiki M."/>
            <person name="Shinyako-Hata K."/>
            <person name="Satoh H."/>
            <person name="Okabe S."/>
        </authorList>
    </citation>
    <scope>NUCLEOTIDE SEQUENCE [LARGE SCALE GENOMIC DNA]</scope>
    <source>
        <strain evidence="14">JPN1</strain>
    </source>
</reference>
<evidence type="ECO:0000256" key="8">
    <source>
        <dbReference type="ARBA" id="ARBA00023012"/>
    </source>
</evidence>
<keyword evidence="8" id="KW-0902">Two-component regulatory system</keyword>
<dbReference type="Pfam" id="PF02518">
    <property type="entry name" value="HATPase_c"/>
    <property type="match status" value="1"/>
</dbReference>
<dbReference type="EMBL" id="BAFN01000001">
    <property type="protein sequence ID" value="GAN31913.1"/>
    <property type="molecule type" value="Genomic_DNA"/>
</dbReference>
<evidence type="ECO:0000256" key="6">
    <source>
        <dbReference type="ARBA" id="ARBA00022777"/>
    </source>
</evidence>
<dbReference type="GO" id="GO:0016301">
    <property type="term" value="F:kinase activity"/>
    <property type="evidence" value="ECO:0007669"/>
    <property type="project" value="UniProtKB-KW"/>
</dbReference>
<evidence type="ECO:0000256" key="1">
    <source>
        <dbReference type="ARBA" id="ARBA00000085"/>
    </source>
</evidence>
<accession>A0ABQ0JT64</accession>
<dbReference type="CDD" id="cd00082">
    <property type="entry name" value="HisKA"/>
    <property type="match status" value="1"/>
</dbReference>
<evidence type="ECO:0000256" key="5">
    <source>
        <dbReference type="ARBA" id="ARBA00022741"/>
    </source>
</evidence>
<keyword evidence="11" id="KW-0472">Membrane</keyword>
<keyword evidence="4" id="KW-0808">Transferase</keyword>
<dbReference type="SMART" id="SM00387">
    <property type="entry name" value="HATPase_c"/>
    <property type="match status" value="1"/>
</dbReference>
<dbReference type="SUPFAM" id="SSF47384">
    <property type="entry name" value="Homodimeric domain of signal transducing histidine kinase"/>
    <property type="match status" value="1"/>
</dbReference>
<keyword evidence="11" id="KW-1133">Transmembrane helix</keyword>
<dbReference type="PANTHER" id="PTHR43065:SF10">
    <property type="entry name" value="PEROXIDE STRESS-ACTIVATED HISTIDINE KINASE MAK3"/>
    <property type="match status" value="1"/>
</dbReference>
<evidence type="ECO:0000256" key="2">
    <source>
        <dbReference type="ARBA" id="ARBA00012438"/>
    </source>
</evidence>
<protein>
    <recommendedName>
        <fullName evidence="2">histidine kinase</fullName>
        <ecNumber evidence="2">2.7.13.3</ecNumber>
    </recommendedName>
</protein>
<comment type="caution">
    <text evidence="13">The sequence shown here is derived from an EMBL/GenBank/DDBJ whole genome shotgun (WGS) entry which is preliminary data.</text>
</comment>
<name>A0ABQ0JT64_9BACT</name>
<keyword evidence="3" id="KW-0597">Phosphoprotein</keyword>
<dbReference type="Gene3D" id="3.30.565.10">
    <property type="entry name" value="Histidine kinase-like ATPase, C-terminal domain"/>
    <property type="match status" value="1"/>
</dbReference>
<keyword evidence="7" id="KW-0067">ATP-binding</keyword>
<evidence type="ECO:0000256" key="10">
    <source>
        <dbReference type="SAM" id="MobiDB-lite"/>
    </source>
</evidence>
<evidence type="ECO:0000256" key="3">
    <source>
        <dbReference type="ARBA" id="ARBA00022553"/>
    </source>
</evidence>